<dbReference type="RefSeq" id="XP_027615869.1">
    <property type="nucleotide sequence ID" value="XM_027760068.1"/>
</dbReference>
<dbReference type="GeneID" id="38781873"/>
<evidence type="ECO:0000259" key="3">
    <source>
        <dbReference type="Pfam" id="PF23207"/>
    </source>
</evidence>
<dbReference type="Pfam" id="PF15404">
    <property type="entry name" value="PH_4"/>
    <property type="match status" value="1"/>
</dbReference>
<dbReference type="GO" id="GO:1902657">
    <property type="term" value="P:protein localization to prospore membrane"/>
    <property type="evidence" value="ECO:0007669"/>
    <property type="project" value="InterPro"/>
</dbReference>
<dbReference type="Pfam" id="PF23207">
    <property type="entry name" value="PH_SPO71"/>
    <property type="match status" value="1"/>
</dbReference>
<evidence type="ECO:0000313" key="4">
    <source>
        <dbReference type="EMBL" id="GBE84956.1"/>
    </source>
</evidence>
<feature type="domain" description="Prospore membrane adapter protein SPO71 PH" evidence="3">
    <location>
        <begin position="321"/>
        <end position="467"/>
    </location>
</feature>
<keyword evidence="5" id="KW-1185">Reference proteome</keyword>
<evidence type="ECO:0000256" key="1">
    <source>
        <dbReference type="SAM" id="MobiDB-lite"/>
    </source>
</evidence>
<feature type="region of interest" description="Disordered" evidence="1">
    <location>
        <begin position="30"/>
        <end position="76"/>
    </location>
</feature>
<name>A0A401GRW5_9APHY</name>
<dbReference type="InterPro" id="IPR039486">
    <property type="entry name" value="Mug56/Spo71_PH"/>
</dbReference>
<dbReference type="STRING" id="139825.A0A401GRW5"/>
<evidence type="ECO:0000259" key="2">
    <source>
        <dbReference type="Pfam" id="PF15404"/>
    </source>
</evidence>
<gene>
    <name evidence="4" type="ORF">SCP_0701380</name>
</gene>
<dbReference type="InterPro" id="IPR040345">
    <property type="entry name" value="Mug56/Spo71"/>
</dbReference>
<feature type="compositionally biased region" description="Basic and acidic residues" evidence="1">
    <location>
        <begin position="799"/>
        <end position="813"/>
    </location>
</feature>
<dbReference type="PANTHER" id="PTHR28076">
    <property type="entry name" value="SPORULATION-SPECIFIC PROTEIN 71"/>
    <property type="match status" value="1"/>
</dbReference>
<sequence>MASPTSIPPPITITPTLEAVTRSDLHEHRRRFIGPLPERALSAELKSKGKRKRACRKSITTSANGSETSDDDSDSSLHDAIHHHAFQFFVGHGGRREDWDEDKERHIRAEMVQRWRESEWGKVRSEHKDSARPATQWIGTSFDIGVFLGMNILADSPPQQVASPVAEAASSRRAAPSAGPETFVTAPSCFSAARTPQSGRLPSLVAGESSQGYNNASSSGKQLLNYSKLAGPNSANSSTPLLRSSLDVRQERPGQIPFEETNVSSLNKGKARMVHYSEVSADERPISPLKVLARSGEAVQDSSAGAAEQATAENQVEWGEVIMRDRMFVRMCYSEQPLPSPNFDESHHRTTRNLENERWIEYIVAWRKDRLELYKDHFTPGKDWLLGRKELNYVIPLGSPQTRLSLYSFVDSTFCLLCPPTSPHSDTKRLRHLLGTKGGTNIFIFKHKSRTRAIDWIWKLWRHLGGRLPPYVDIRCPAIDTHISIDIPHYDGADIAAAYTVFNKQNIISLCEHRLKTVHEYKTLIEDKLAEGARMEMAWRFETSLDWVWQLDDVQGKPREWAVLCGLALKQSRRASHLEIRLKEHLPSHLHLNDGTRLDEPPAVEGYLERVKPNSQLRQAVYLTTHGGYLFAVNRSHANHPLPRDLTLNRYGIDDVDAIRRAEVQRGMRQVLHTTGMTDLRGIVAVRRAFQLVPQHAAAPESEAASWEDTGDFWQDVGRSESDEEDAGGDEGMANAHDKSTLRMRRSFELLMMTGHVVRFEAYSCQTALEWIVRLRPLVSYWKKRHKVDARQEMDISHFSTGRERITPKRRIDENEDSPPEPIPDPDTSLPELGSFFNWCVLEGCRPLLKCGKIYARQGLRGQYLHMQLVLISGNLVQYRITGRPSLHHRKHKVISLLDAYVCSGYLAAQYLPDGQYDPNTPPAARRYQDGLEADDSEEDTLFLVWYRKSGRTDTLSPGGPAAEVPPLSGKRKLEIFRTRSKLERDAWVWAINSAIEKVVRASQTWEDRLREAGQLLKP</sequence>
<dbReference type="InterPro" id="IPR057379">
    <property type="entry name" value="PH_SPO71"/>
</dbReference>
<dbReference type="EMBL" id="BFAD01000007">
    <property type="protein sequence ID" value="GBE84956.1"/>
    <property type="molecule type" value="Genomic_DNA"/>
</dbReference>
<dbReference type="AlphaFoldDB" id="A0A401GRW5"/>
<reference evidence="4 5" key="1">
    <citation type="journal article" date="2018" name="Sci. Rep.">
        <title>Genome sequence of the cauliflower mushroom Sparassis crispa (Hanabiratake) and its association with beneficial usage.</title>
        <authorList>
            <person name="Kiyama R."/>
            <person name="Furutani Y."/>
            <person name="Kawaguchi K."/>
            <person name="Nakanishi T."/>
        </authorList>
    </citation>
    <scope>NUCLEOTIDE SEQUENCE [LARGE SCALE GENOMIC DNA]</scope>
</reference>
<organism evidence="4 5">
    <name type="scientific">Sparassis crispa</name>
    <dbReference type="NCBI Taxonomy" id="139825"/>
    <lineage>
        <taxon>Eukaryota</taxon>
        <taxon>Fungi</taxon>
        <taxon>Dikarya</taxon>
        <taxon>Basidiomycota</taxon>
        <taxon>Agaricomycotina</taxon>
        <taxon>Agaricomycetes</taxon>
        <taxon>Polyporales</taxon>
        <taxon>Sparassidaceae</taxon>
        <taxon>Sparassis</taxon>
    </lineage>
</organism>
<dbReference type="InParanoid" id="A0A401GRW5"/>
<feature type="region of interest" description="Disordered" evidence="1">
    <location>
        <begin position="717"/>
        <end position="738"/>
    </location>
</feature>
<dbReference type="Proteomes" id="UP000287166">
    <property type="component" value="Unassembled WGS sequence"/>
</dbReference>
<feature type="region of interest" description="Disordered" evidence="1">
    <location>
        <begin position="195"/>
        <end position="218"/>
    </location>
</feature>
<dbReference type="OrthoDB" id="5579281at2759"/>
<protein>
    <submittedName>
        <fullName evidence="4">Meiotically up-regulated gene 56 protein</fullName>
    </submittedName>
</protein>
<dbReference type="PANTHER" id="PTHR28076:SF1">
    <property type="entry name" value="PROSPORE MEMBRANE ADAPTER PROTEIN SPO71"/>
    <property type="match status" value="1"/>
</dbReference>
<feature type="compositionally biased region" description="Polar residues" evidence="1">
    <location>
        <begin position="208"/>
        <end position="218"/>
    </location>
</feature>
<feature type="domain" description="Mug56/Spo71 PH" evidence="2">
    <location>
        <begin position="852"/>
        <end position="950"/>
    </location>
</feature>
<comment type="caution">
    <text evidence="4">The sequence shown here is derived from an EMBL/GenBank/DDBJ whole genome shotgun (WGS) entry which is preliminary data.</text>
</comment>
<proteinExistence type="predicted"/>
<evidence type="ECO:0000313" key="5">
    <source>
        <dbReference type="Proteomes" id="UP000287166"/>
    </source>
</evidence>
<accession>A0A401GRW5</accession>
<feature type="compositionally biased region" description="Polar residues" evidence="1">
    <location>
        <begin position="58"/>
        <end position="67"/>
    </location>
</feature>
<feature type="region of interest" description="Disordered" evidence="1">
    <location>
        <begin position="799"/>
        <end position="827"/>
    </location>
</feature>